<feature type="chain" id="PRO_5040722372" evidence="1">
    <location>
        <begin position="17"/>
        <end position="312"/>
    </location>
</feature>
<comment type="caution">
    <text evidence="2">The sequence shown here is derived from an EMBL/GenBank/DDBJ whole genome shotgun (WGS) entry which is preliminary data.</text>
</comment>
<dbReference type="PANTHER" id="PTHR45458">
    <property type="entry name" value="SHORT-CHAIN DEHYDROGENASE/REDUCTASE SDR"/>
    <property type="match status" value="1"/>
</dbReference>
<dbReference type="EMBL" id="BRYA01000636">
    <property type="protein sequence ID" value="GMI26871.1"/>
    <property type="molecule type" value="Genomic_DNA"/>
</dbReference>
<keyword evidence="3" id="KW-1185">Reference proteome</keyword>
<dbReference type="GO" id="GO:0016616">
    <property type="term" value="F:oxidoreductase activity, acting on the CH-OH group of donors, NAD or NADP as acceptor"/>
    <property type="evidence" value="ECO:0007669"/>
    <property type="project" value="TreeGrafter"/>
</dbReference>
<dbReference type="OrthoDB" id="5296at2759"/>
<dbReference type="SUPFAM" id="SSF51735">
    <property type="entry name" value="NAD(P)-binding Rossmann-fold domains"/>
    <property type="match status" value="1"/>
</dbReference>
<dbReference type="Proteomes" id="UP001165065">
    <property type="component" value="Unassembled WGS sequence"/>
</dbReference>
<dbReference type="InterPro" id="IPR002347">
    <property type="entry name" value="SDR_fam"/>
</dbReference>
<dbReference type="Gene3D" id="3.40.50.720">
    <property type="entry name" value="NAD(P)-binding Rossmann-like Domain"/>
    <property type="match status" value="1"/>
</dbReference>
<accession>A0A9W7G0Z0</accession>
<evidence type="ECO:0000313" key="3">
    <source>
        <dbReference type="Proteomes" id="UP001165065"/>
    </source>
</evidence>
<protein>
    <submittedName>
        <fullName evidence="2">Uncharacterized protein</fullName>
    </submittedName>
</protein>
<evidence type="ECO:0000313" key="2">
    <source>
        <dbReference type="EMBL" id="GMI26871.1"/>
    </source>
</evidence>
<proteinExistence type="predicted"/>
<dbReference type="Pfam" id="PF00106">
    <property type="entry name" value="adh_short"/>
    <property type="match status" value="1"/>
</dbReference>
<gene>
    <name evidence="2" type="ORF">TrCOL_g2990</name>
</gene>
<organism evidence="2 3">
    <name type="scientific">Triparma columacea</name>
    <dbReference type="NCBI Taxonomy" id="722753"/>
    <lineage>
        <taxon>Eukaryota</taxon>
        <taxon>Sar</taxon>
        <taxon>Stramenopiles</taxon>
        <taxon>Ochrophyta</taxon>
        <taxon>Bolidophyceae</taxon>
        <taxon>Parmales</taxon>
        <taxon>Triparmaceae</taxon>
        <taxon>Triparma</taxon>
    </lineage>
</organism>
<dbReference type="AlphaFoldDB" id="A0A9W7G0Z0"/>
<dbReference type="PRINTS" id="PR00081">
    <property type="entry name" value="GDHRDH"/>
</dbReference>
<dbReference type="PANTHER" id="PTHR45458:SF1">
    <property type="entry name" value="SHORT CHAIN DEHYDROGENASE"/>
    <property type="match status" value="1"/>
</dbReference>
<evidence type="ECO:0000256" key="1">
    <source>
        <dbReference type="SAM" id="SignalP"/>
    </source>
</evidence>
<dbReference type="InterPro" id="IPR052184">
    <property type="entry name" value="SDR_enzymes"/>
</dbReference>
<reference evidence="3" key="1">
    <citation type="journal article" date="2023" name="Commun. Biol.">
        <title>Genome analysis of Parmales, the sister group of diatoms, reveals the evolutionary specialization of diatoms from phago-mixotrophs to photoautotrophs.</title>
        <authorList>
            <person name="Ban H."/>
            <person name="Sato S."/>
            <person name="Yoshikawa S."/>
            <person name="Yamada K."/>
            <person name="Nakamura Y."/>
            <person name="Ichinomiya M."/>
            <person name="Sato N."/>
            <person name="Blanc-Mathieu R."/>
            <person name="Endo H."/>
            <person name="Kuwata A."/>
            <person name="Ogata H."/>
        </authorList>
    </citation>
    <scope>NUCLEOTIDE SEQUENCE [LARGE SCALE GENOMIC DNA]</scope>
</reference>
<feature type="signal peptide" evidence="1">
    <location>
        <begin position="1"/>
        <end position="16"/>
    </location>
</feature>
<dbReference type="InterPro" id="IPR036291">
    <property type="entry name" value="NAD(P)-bd_dom_sf"/>
</dbReference>
<sequence length="312" mass="33720">MFRTVLFAFALVSTTAFTPTTRVFGIRGVHTTLRMASRYSLPDQPARFAKAKAEKNARHLDIDSCYDPAFLAGKRVAVTGANRGIGLSLAKELTAQGAKVVGLVRKSSPELDALNPDEVITGIDVTSDEACASIGGKVKNGPIDILINNAGYFYEPVEKIEGGELNFSEEMKMIDICAVGPLRVTSALYNANLLTKEKSTIAMITSQGGSIDWRTTQNPDGGDYGHHMSKAAANMMGVLVAQEMRKFGIACGILHPGFNKTEMTAKYAKIWEVEGAVDAEVGAKRVLHEVGRINMETTGKFINCEDGLEIPW</sequence>
<name>A0A9W7G0Z0_9STRA</name>
<keyword evidence="1" id="KW-0732">Signal</keyword>